<organism evidence="1 2">
    <name type="scientific">Candidatus Shapirobacteria bacterium RBG_13_44_7</name>
    <dbReference type="NCBI Taxonomy" id="1802149"/>
    <lineage>
        <taxon>Bacteria</taxon>
        <taxon>Candidatus Shapironibacteriota</taxon>
    </lineage>
</organism>
<comment type="caution">
    <text evidence="1">The sequence shown here is derived from an EMBL/GenBank/DDBJ whole genome shotgun (WGS) entry which is preliminary data.</text>
</comment>
<gene>
    <name evidence="1" type="ORF">A3K55_00575</name>
</gene>
<dbReference type="EMBL" id="MGDJ01000028">
    <property type="protein sequence ID" value="OGL52293.1"/>
    <property type="molecule type" value="Genomic_DNA"/>
</dbReference>
<accession>A0A1F7SEU2</accession>
<evidence type="ECO:0000313" key="2">
    <source>
        <dbReference type="Proteomes" id="UP000185874"/>
    </source>
</evidence>
<dbReference type="AlphaFoldDB" id="A0A1F7SEU2"/>
<reference evidence="1 2" key="1">
    <citation type="journal article" date="2016" name="Nat. Commun.">
        <title>Thousands of microbial genomes shed light on interconnected biogeochemical processes in an aquifer system.</title>
        <authorList>
            <person name="Anantharaman K."/>
            <person name="Brown C.T."/>
            <person name="Hug L.A."/>
            <person name="Sharon I."/>
            <person name="Castelle C.J."/>
            <person name="Probst A.J."/>
            <person name="Thomas B.C."/>
            <person name="Singh A."/>
            <person name="Wilkins M.J."/>
            <person name="Karaoz U."/>
            <person name="Brodie E.L."/>
            <person name="Williams K.H."/>
            <person name="Hubbard S.S."/>
            <person name="Banfield J.F."/>
        </authorList>
    </citation>
    <scope>NUCLEOTIDE SEQUENCE [LARGE SCALE GENOMIC DNA]</scope>
</reference>
<evidence type="ECO:0000313" key="1">
    <source>
        <dbReference type="EMBL" id="OGL52293.1"/>
    </source>
</evidence>
<sequence length="66" mass="7627">MYQGAIEIIQRVRPNLLTDNRLTDPIPPPNKDGLIAQVIRFDSEGRLHDVSYRRLISDEEKEPQTP</sequence>
<proteinExistence type="predicted"/>
<dbReference type="Proteomes" id="UP000185874">
    <property type="component" value="Unassembled WGS sequence"/>
</dbReference>
<name>A0A1F7SEU2_9BACT</name>
<protein>
    <submittedName>
        <fullName evidence="1">Uncharacterized protein</fullName>
    </submittedName>
</protein>